<reference evidence="4 5" key="1">
    <citation type="submission" date="2019-12" db="EMBL/GenBank/DDBJ databases">
        <title>Genomic-based taxomic classification of the family Erythrobacteraceae.</title>
        <authorList>
            <person name="Xu L."/>
        </authorList>
    </citation>
    <scope>NUCLEOTIDE SEQUENCE [LARGE SCALE GENOMIC DNA]</scope>
    <source>
        <strain evidence="4 5">JCM 16339</strain>
    </source>
</reference>
<gene>
    <name evidence="4" type="ORF">GRI32_07345</name>
</gene>
<dbReference type="GO" id="GO:0016747">
    <property type="term" value="F:acyltransferase activity, transferring groups other than amino-acyl groups"/>
    <property type="evidence" value="ECO:0007669"/>
    <property type="project" value="InterPro"/>
</dbReference>
<evidence type="ECO:0000256" key="1">
    <source>
        <dbReference type="ARBA" id="ARBA00022679"/>
    </source>
</evidence>
<dbReference type="Proteomes" id="UP000435243">
    <property type="component" value="Unassembled WGS sequence"/>
</dbReference>
<name>A0A844ZLU2_9SPHN</name>
<accession>A0A844ZLU2</accession>
<evidence type="ECO:0000259" key="3">
    <source>
        <dbReference type="PROSITE" id="PS51186"/>
    </source>
</evidence>
<dbReference type="EMBL" id="WTYY01000003">
    <property type="protein sequence ID" value="MXO88553.1"/>
    <property type="molecule type" value="Genomic_DNA"/>
</dbReference>
<protein>
    <submittedName>
        <fullName evidence="4">GNAT family N-acetyltransferase</fullName>
    </submittedName>
</protein>
<dbReference type="InterPro" id="IPR000182">
    <property type="entry name" value="GNAT_dom"/>
</dbReference>
<feature type="domain" description="N-acetyltransferase" evidence="3">
    <location>
        <begin position="1"/>
        <end position="131"/>
    </location>
</feature>
<evidence type="ECO:0000313" key="5">
    <source>
        <dbReference type="Proteomes" id="UP000435243"/>
    </source>
</evidence>
<dbReference type="PANTHER" id="PTHR43420">
    <property type="entry name" value="ACETYLTRANSFERASE"/>
    <property type="match status" value="1"/>
</dbReference>
<dbReference type="InterPro" id="IPR016181">
    <property type="entry name" value="Acyl_CoA_acyltransferase"/>
</dbReference>
<keyword evidence="1 4" id="KW-0808">Transferase</keyword>
<keyword evidence="2" id="KW-0012">Acyltransferase</keyword>
<dbReference type="CDD" id="cd04301">
    <property type="entry name" value="NAT_SF"/>
    <property type="match status" value="1"/>
</dbReference>
<organism evidence="4 5">
    <name type="scientific">Alteraurantiacibacter aestuarii</name>
    <dbReference type="NCBI Taxonomy" id="650004"/>
    <lineage>
        <taxon>Bacteria</taxon>
        <taxon>Pseudomonadati</taxon>
        <taxon>Pseudomonadota</taxon>
        <taxon>Alphaproteobacteria</taxon>
        <taxon>Sphingomonadales</taxon>
        <taxon>Erythrobacteraceae</taxon>
        <taxon>Alteraurantiacibacter</taxon>
    </lineage>
</organism>
<dbReference type="SUPFAM" id="SSF55729">
    <property type="entry name" value="Acyl-CoA N-acyltransferases (Nat)"/>
    <property type="match status" value="1"/>
</dbReference>
<dbReference type="PROSITE" id="PS51186">
    <property type="entry name" value="GNAT"/>
    <property type="match status" value="1"/>
</dbReference>
<evidence type="ECO:0000313" key="4">
    <source>
        <dbReference type="EMBL" id="MXO88553.1"/>
    </source>
</evidence>
<proteinExistence type="predicted"/>
<dbReference type="InterPro" id="IPR050680">
    <property type="entry name" value="YpeA/RimI_acetyltransf"/>
</dbReference>
<comment type="caution">
    <text evidence="4">The sequence shown here is derived from an EMBL/GenBank/DDBJ whole genome shotgun (WGS) entry which is preliminary data.</text>
</comment>
<dbReference type="AlphaFoldDB" id="A0A844ZLU2"/>
<dbReference type="Gene3D" id="3.40.630.30">
    <property type="match status" value="1"/>
</dbReference>
<dbReference type="Pfam" id="PF00583">
    <property type="entry name" value="Acetyltransf_1"/>
    <property type="match status" value="1"/>
</dbReference>
<dbReference type="OrthoDB" id="9805924at2"/>
<keyword evidence="5" id="KW-1185">Reference proteome</keyword>
<evidence type="ECO:0000256" key="2">
    <source>
        <dbReference type="ARBA" id="ARBA00023315"/>
    </source>
</evidence>
<sequence>MGGGEPLSDKARANLASGLAATPGAFSLIARVDGQALGLANCIMGYSTFAAAPLVNIHDMAVLPGHRGKGIGRALMAAVEAEALKRGACKITLEVLTGNETARGLYAACGYGDYVLDPEAGHAVFWQKRLT</sequence>